<proteinExistence type="predicted"/>
<evidence type="ECO:0000313" key="3">
    <source>
        <dbReference type="Proteomes" id="UP000239203"/>
    </source>
</evidence>
<dbReference type="AlphaFoldDB" id="A0A2S6GIC9"/>
<dbReference type="Proteomes" id="UP000239203">
    <property type="component" value="Unassembled WGS sequence"/>
</dbReference>
<dbReference type="EMBL" id="PTIX01000016">
    <property type="protein sequence ID" value="PPK64988.1"/>
    <property type="molecule type" value="Genomic_DNA"/>
</dbReference>
<name>A0A2S6GIC9_9PSEU</name>
<feature type="compositionally biased region" description="Basic and acidic residues" evidence="1">
    <location>
        <begin position="56"/>
        <end position="77"/>
    </location>
</feature>
<keyword evidence="3" id="KW-1185">Reference proteome</keyword>
<sequence>MTSMTTPTRDEFLALLCEDDDWVRAEFDAIIEASWGRPSRPRPDSPTPPGPPVARYGERTGPRRCDAGSVWCRERSPPRHSRHTRWDRKDGVAQ</sequence>
<comment type="caution">
    <text evidence="2">The sequence shown here is derived from an EMBL/GenBank/DDBJ whole genome shotgun (WGS) entry which is preliminary data.</text>
</comment>
<protein>
    <submittedName>
        <fullName evidence="2">Uncharacterized protein</fullName>
    </submittedName>
</protein>
<reference evidence="2 3" key="1">
    <citation type="submission" date="2018-02" db="EMBL/GenBank/DDBJ databases">
        <title>Genomic Encyclopedia of Archaeal and Bacterial Type Strains, Phase II (KMG-II): from individual species to whole genera.</title>
        <authorList>
            <person name="Goeker M."/>
        </authorList>
    </citation>
    <scope>NUCLEOTIDE SEQUENCE [LARGE SCALE GENOMIC DNA]</scope>
    <source>
        <strain evidence="2 3">YU 961-1</strain>
    </source>
</reference>
<organism evidence="2 3">
    <name type="scientific">Actinokineospora auranticolor</name>
    <dbReference type="NCBI Taxonomy" id="155976"/>
    <lineage>
        <taxon>Bacteria</taxon>
        <taxon>Bacillati</taxon>
        <taxon>Actinomycetota</taxon>
        <taxon>Actinomycetes</taxon>
        <taxon>Pseudonocardiales</taxon>
        <taxon>Pseudonocardiaceae</taxon>
        <taxon>Actinokineospora</taxon>
    </lineage>
</organism>
<feature type="region of interest" description="Disordered" evidence="1">
    <location>
        <begin position="33"/>
        <end position="94"/>
    </location>
</feature>
<gene>
    <name evidence="2" type="ORF">CLV40_11630</name>
</gene>
<accession>A0A2S6GIC9</accession>
<evidence type="ECO:0000256" key="1">
    <source>
        <dbReference type="SAM" id="MobiDB-lite"/>
    </source>
</evidence>
<evidence type="ECO:0000313" key="2">
    <source>
        <dbReference type="EMBL" id="PPK64988.1"/>
    </source>
</evidence>